<dbReference type="EMBL" id="HBUF01357344">
    <property type="protein sequence ID" value="CAG6718374.1"/>
    <property type="molecule type" value="Transcribed_RNA"/>
</dbReference>
<protein>
    <submittedName>
        <fullName evidence="1">Uncharacterized protein</fullName>
    </submittedName>
</protein>
<dbReference type="EMBL" id="HBUF01357342">
    <property type="protein sequence ID" value="CAG6718366.1"/>
    <property type="molecule type" value="Transcribed_RNA"/>
</dbReference>
<dbReference type="EMBL" id="HBUF01357348">
    <property type="protein sequence ID" value="CAG6718390.1"/>
    <property type="molecule type" value="Transcribed_RNA"/>
</dbReference>
<dbReference type="EMBL" id="HBUF01357347">
    <property type="protein sequence ID" value="CAG6718386.1"/>
    <property type="molecule type" value="Transcribed_RNA"/>
</dbReference>
<evidence type="ECO:0000313" key="1">
    <source>
        <dbReference type="EMBL" id="CAG6718374.1"/>
    </source>
</evidence>
<reference evidence="1" key="1">
    <citation type="submission" date="2021-05" db="EMBL/GenBank/DDBJ databases">
        <authorList>
            <person name="Alioto T."/>
            <person name="Alioto T."/>
            <person name="Gomez Garrido J."/>
        </authorList>
    </citation>
    <scope>NUCLEOTIDE SEQUENCE</scope>
</reference>
<proteinExistence type="predicted"/>
<dbReference type="EMBL" id="HBUF01357346">
    <property type="protein sequence ID" value="CAG6718382.1"/>
    <property type="molecule type" value="Transcribed_RNA"/>
</dbReference>
<dbReference type="EMBL" id="HBUF01357345">
    <property type="protein sequence ID" value="CAG6718378.1"/>
    <property type="molecule type" value="Transcribed_RNA"/>
</dbReference>
<sequence>MICLVIVHANLLYRQFHRLQCRRLDGRLGAFPLGQHRGLVQQIDHDDGRIHLASFTVHLHGDGLGGDNFSGLALSDTDAMSACLEQRQMICGETDYFYKTIVSFLICPAPRVGASTVTRYVEKYNGMDSMFF</sequence>
<organism evidence="1">
    <name type="scientific">Cacopsylla melanoneura</name>
    <dbReference type="NCBI Taxonomy" id="428564"/>
    <lineage>
        <taxon>Eukaryota</taxon>
        <taxon>Metazoa</taxon>
        <taxon>Ecdysozoa</taxon>
        <taxon>Arthropoda</taxon>
        <taxon>Hexapoda</taxon>
        <taxon>Insecta</taxon>
        <taxon>Pterygota</taxon>
        <taxon>Neoptera</taxon>
        <taxon>Paraneoptera</taxon>
        <taxon>Hemiptera</taxon>
        <taxon>Sternorrhyncha</taxon>
        <taxon>Psylloidea</taxon>
        <taxon>Psyllidae</taxon>
        <taxon>Psyllinae</taxon>
        <taxon>Cacopsylla</taxon>
    </lineage>
</organism>
<dbReference type="EMBL" id="HBUF01357343">
    <property type="protein sequence ID" value="CAG6718370.1"/>
    <property type="molecule type" value="Transcribed_RNA"/>
</dbReference>
<name>A0A8D8V6P6_9HEMI</name>
<accession>A0A8D8V6P6</accession>
<dbReference type="EMBL" id="HBUF01357349">
    <property type="protein sequence ID" value="CAG6718394.1"/>
    <property type="molecule type" value="Transcribed_RNA"/>
</dbReference>
<dbReference type="AlphaFoldDB" id="A0A8D8V6P6"/>